<dbReference type="GO" id="GO:0019843">
    <property type="term" value="F:rRNA binding"/>
    <property type="evidence" value="ECO:0007669"/>
    <property type="project" value="UniProtKB-UniRule"/>
</dbReference>
<name>D0LR14_HALO1</name>
<comment type="subunit">
    <text evidence="5">Part of the 50S ribosomal subunit.</text>
</comment>
<evidence type="ECO:0000256" key="5">
    <source>
        <dbReference type="HAMAP-Rule" id="MF_01326"/>
    </source>
</evidence>
<evidence type="ECO:0000256" key="1">
    <source>
        <dbReference type="ARBA" id="ARBA00010618"/>
    </source>
</evidence>
<dbReference type="GO" id="GO:0003735">
    <property type="term" value="F:structural constituent of ribosome"/>
    <property type="evidence" value="ECO:0007669"/>
    <property type="project" value="InterPro"/>
</dbReference>
<keyword evidence="5" id="KW-0699">rRNA-binding</keyword>
<keyword evidence="3 5" id="KW-0687">Ribonucleoprotein</keyword>
<proteinExistence type="inferred from homology"/>
<dbReference type="SUPFAM" id="SSF50104">
    <property type="entry name" value="Translation proteins SH3-like domain"/>
    <property type="match status" value="1"/>
</dbReference>
<dbReference type="GO" id="GO:0006412">
    <property type="term" value="P:translation"/>
    <property type="evidence" value="ECO:0007669"/>
    <property type="project" value="UniProtKB-UniRule"/>
</dbReference>
<organism evidence="8 9">
    <name type="scientific">Haliangium ochraceum (strain DSM 14365 / JCM 11303 / SMP-2)</name>
    <dbReference type="NCBI Taxonomy" id="502025"/>
    <lineage>
        <taxon>Bacteria</taxon>
        <taxon>Pseudomonadati</taxon>
        <taxon>Myxococcota</taxon>
        <taxon>Polyangia</taxon>
        <taxon>Haliangiales</taxon>
        <taxon>Kofleriaceae</taxon>
        <taxon>Haliangium</taxon>
    </lineage>
</organism>
<dbReference type="InterPro" id="IPR008991">
    <property type="entry name" value="Translation_prot_SH3-like_sf"/>
</dbReference>
<dbReference type="EMBL" id="CP001804">
    <property type="protein sequence ID" value="ACY15522.1"/>
    <property type="molecule type" value="Genomic_DNA"/>
</dbReference>
<keyword evidence="5" id="KW-0694">RNA-binding</keyword>
<protein>
    <recommendedName>
        <fullName evidence="4 5">Large ribosomal subunit protein uL24</fullName>
    </recommendedName>
</protein>
<evidence type="ECO:0000313" key="8">
    <source>
        <dbReference type="EMBL" id="ACY15522.1"/>
    </source>
</evidence>
<accession>D0LR14</accession>
<dbReference type="PANTHER" id="PTHR12903">
    <property type="entry name" value="MITOCHONDRIAL RIBOSOMAL PROTEIN L24"/>
    <property type="match status" value="1"/>
</dbReference>
<feature type="domain" description="KOW" evidence="7">
    <location>
        <begin position="4"/>
        <end position="31"/>
    </location>
</feature>
<dbReference type="InterPro" id="IPR003256">
    <property type="entry name" value="Ribosomal_uL24"/>
</dbReference>
<dbReference type="SMART" id="SM00739">
    <property type="entry name" value="KOW"/>
    <property type="match status" value="1"/>
</dbReference>
<keyword evidence="2 5" id="KW-0689">Ribosomal protein</keyword>
<dbReference type="STRING" id="502025.Hoch_3015"/>
<dbReference type="InterPro" id="IPR057264">
    <property type="entry name" value="Ribosomal_uL24_C"/>
</dbReference>
<dbReference type="Proteomes" id="UP000001880">
    <property type="component" value="Chromosome"/>
</dbReference>
<evidence type="ECO:0000256" key="6">
    <source>
        <dbReference type="RuleBase" id="RU003477"/>
    </source>
</evidence>
<comment type="function">
    <text evidence="5">One of two assembly initiator proteins, it binds directly to the 5'-end of the 23S rRNA, where it nucleates assembly of the 50S subunit.</text>
</comment>
<dbReference type="PROSITE" id="PS01108">
    <property type="entry name" value="RIBOSOMAL_L24"/>
    <property type="match status" value="1"/>
</dbReference>
<dbReference type="Pfam" id="PF17136">
    <property type="entry name" value="ribosomal_L24"/>
    <property type="match status" value="1"/>
</dbReference>
<evidence type="ECO:0000256" key="3">
    <source>
        <dbReference type="ARBA" id="ARBA00023274"/>
    </source>
</evidence>
<dbReference type="InterPro" id="IPR005825">
    <property type="entry name" value="Ribosomal_uL24_CS"/>
</dbReference>
<dbReference type="Gene3D" id="2.30.30.30">
    <property type="match status" value="1"/>
</dbReference>
<dbReference type="HAMAP" id="MF_01326_B">
    <property type="entry name" value="Ribosomal_uL24_B"/>
    <property type="match status" value="1"/>
</dbReference>
<dbReference type="GO" id="GO:0005840">
    <property type="term" value="C:ribosome"/>
    <property type="evidence" value="ECO:0007669"/>
    <property type="project" value="UniProtKB-KW"/>
</dbReference>
<dbReference type="AlphaFoldDB" id="D0LR14"/>
<keyword evidence="9" id="KW-1185">Reference proteome</keyword>
<comment type="function">
    <text evidence="5">One of the proteins that surrounds the polypeptide exit tunnel on the outside of the subunit.</text>
</comment>
<evidence type="ECO:0000256" key="2">
    <source>
        <dbReference type="ARBA" id="ARBA00022980"/>
    </source>
</evidence>
<dbReference type="InterPro" id="IPR005824">
    <property type="entry name" value="KOW"/>
</dbReference>
<evidence type="ECO:0000256" key="4">
    <source>
        <dbReference type="ARBA" id="ARBA00035206"/>
    </source>
</evidence>
<dbReference type="OrthoDB" id="9807419at2"/>
<dbReference type="KEGG" id="hoh:Hoch_3015"/>
<dbReference type="GO" id="GO:1990904">
    <property type="term" value="C:ribonucleoprotein complex"/>
    <property type="evidence" value="ECO:0007669"/>
    <property type="project" value="UniProtKB-KW"/>
</dbReference>
<gene>
    <name evidence="5" type="primary">rplX</name>
    <name evidence="8" type="ordered locus">Hoch_3015</name>
</gene>
<dbReference type="CDD" id="cd06089">
    <property type="entry name" value="KOW_RPL26"/>
    <property type="match status" value="1"/>
</dbReference>
<dbReference type="InterPro" id="IPR014722">
    <property type="entry name" value="Rib_uL2_dom2"/>
</dbReference>
<dbReference type="HOGENOM" id="CLU_093315_2_0_7"/>
<sequence length="110" mass="12377">MPRRIRKGDQVQIISGRDKGKRGEILRVLPGGERAIVQAVNVVKRHTRPGATHPHGGIFEREAPIHVSKLMLIDPVDNRPTRVGFVYADGRQIRISRRTQTPIPYRDGGE</sequence>
<reference evidence="8 9" key="1">
    <citation type="journal article" date="2010" name="Stand. Genomic Sci.">
        <title>Complete genome sequence of Haliangium ochraceum type strain (SMP-2).</title>
        <authorList>
            <consortium name="US DOE Joint Genome Institute (JGI-PGF)"/>
            <person name="Ivanova N."/>
            <person name="Daum C."/>
            <person name="Lang E."/>
            <person name="Abt B."/>
            <person name="Kopitz M."/>
            <person name="Saunders E."/>
            <person name="Lapidus A."/>
            <person name="Lucas S."/>
            <person name="Glavina Del Rio T."/>
            <person name="Nolan M."/>
            <person name="Tice H."/>
            <person name="Copeland A."/>
            <person name="Cheng J.F."/>
            <person name="Chen F."/>
            <person name="Bruce D."/>
            <person name="Goodwin L."/>
            <person name="Pitluck S."/>
            <person name="Mavromatis K."/>
            <person name="Pati A."/>
            <person name="Mikhailova N."/>
            <person name="Chen A."/>
            <person name="Palaniappan K."/>
            <person name="Land M."/>
            <person name="Hauser L."/>
            <person name="Chang Y.J."/>
            <person name="Jeffries C.D."/>
            <person name="Detter J.C."/>
            <person name="Brettin T."/>
            <person name="Rohde M."/>
            <person name="Goker M."/>
            <person name="Bristow J."/>
            <person name="Markowitz V."/>
            <person name="Eisen J.A."/>
            <person name="Hugenholtz P."/>
            <person name="Kyrpides N.C."/>
            <person name="Klenk H.P."/>
        </authorList>
    </citation>
    <scope>NUCLEOTIDE SEQUENCE [LARGE SCALE GENOMIC DNA]</scope>
    <source>
        <strain evidence="9">DSM 14365 / CIP 107738 / JCM 11303 / AJ 13395 / SMP-2</strain>
    </source>
</reference>
<evidence type="ECO:0000259" key="7">
    <source>
        <dbReference type="SMART" id="SM00739"/>
    </source>
</evidence>
<dbReference type="Pfam" id="PF00467">
    <property type="entry name" value="KOW"/>
    <property type="match status" value="1"/>
</dbReference>
<dbReference type="NCBIfam" id="TIGR01079">
    <property type="entry name" value="rplX_bact"/>
    <property type="match status" value="1"/>
</dbReference>
<evidence type="ECO:0000313" key="9">
    <source>
        <dbReference type="Proteomes" id="UP000001880"/>
    </source>
</evidence>
<dbReference type="InterPro" id="IPR041988">
    <property type="entry name" value="Ribosomal_uL24_KOW"/>
</dbReference>
<comment type="similarity">
    <text evidence="1 5 6">Belongs to the universal ribosomal protein uL24 family.</text>
</comment>
<dbReference type="RefSeq" id="WP_012828122.1">
    <property type="nucleotide sequence ID" value="NC_013440.1"/>
</dbReference>
<dbReference type="eggNOG" id="COG0198">
    <property type="taxonomic scope" value="Bacteria"/>
</dbReference>